<keyword evidence="3" id="KW-0067">ATP-binding</keyword>
<dbReference type="Proteomes" id="UP001462640">
    <property type="component" value="Unassembled WGS sequence"/>
</dbReference>
<protein>
    <submittedName>
        <fullName evidence="3">ATP-binding protein</fullName>
    </submittedName>
</protein>
<keyword evidence="3" id="KW-0547">Nucleotide-binding</keyword>
<dbReference type="InterPro" id="IPR049945">
    <property type="entry name" value="AAA_22"/>
</dbReference>
<gene>
    <name evidence="3" type="ORF">ABDJ40_22240</name>
</gene>
<accession>A0ABV0GKB2</accession>
<feature type="domain" description="ORC1/DEAH AAA+ ATPase" evidence="2">
    <location>
        <begin position="124"/>
        <end position="270"/>
    </location>
</feature>
<dbReference type="EMBL" id="JBDPZC010000014">
    <property type="protein sequence ID" value="MEO3715502.1"/>
    <property type="molecule type" value="Genomic_DNA"/>
</dbReference>
<feature type="region of interest" description="Disordered" evidence="1">
    <location>
        <begin position="418"/>
        <end position="479"/>
    </location>
</feature>
<evidence type="ECO:0000256" key="1">
    <source>
        <dbReference type="SAM" id="MobiDB-lite"/>
    </source>
</evidence>
<proteinExistence type="predicted"/>
<keyword evidence="4" id="KW-1185">Reference proteome</keyword>
<organism evidence="3 4">
    <name type="scientific">Roseateles flavus</name>
    <dbReference type="NCBI Taxonomy" id="3149041"/>
    <lineage>
        <taxon>Bacteria</taxon>
        <taxon>Pseudomonadati</taxon>
        <taxon>Pseudomonadota</taxon>
        <taxon>Betaproteobacteria</taxon>
        <taxon>Burkholderiales</taxon>
        <taxon>Sphaerotilaceae</taxon>
        <taxon>Roseateles</taxon>
    </lineage>
</organism>
<evidence type="ECO:0000313" key="4">
    <source>
        <dbReference type="Proteomes" id="UP001462640"/>
    </source>
</evidence>
<name>A0ABV0GKB2_9BURK</name>
<dbReference type="GO" id="GO:0005524">
    <property type="term" value="F:ATP binding"/>
    <property type="evidence" value="ECO:0007669"/>
    <property type="project" value="UniProtKB-KW"/>
</dbReference>
<dbReference type="RefSeq" id="WP_347612997.1">
    <property type="nucleotide sequence ID" value="NZ_JBDPZC010000014.1"/>
</dbReference>
<evidence type="ECO:0000313" key="3">
    <source>
        <dbReference type="EMBL" id="MEO3715502.1"/>
    </source>
</evidence>
<dbReference type="SUPFAM" id="SSF52540">
    <property type="entry name" value="P-loop containing nucleoside triphosphate hydrolases"/>
    <property type="match status" value="1"/>
</dbReference>
<dbReference type="InterPro" id="IPR027417">
    <property type="entry name" value="P-loop_NTPase"/>
</dbReference>
<evidence type="ECO:0000259" key="2">
    <source>
        <dbReference type="Pfam" id="PF13401"/>
    </source>
</evidence>
<sequence>MSAASNGQEPNPLLCAPGLELIPTWLTDIGALMNALEFNPLAGLRPAEMSKFDRVLQVDDLKRIFVPAPQPARVAQRMLRALYQGLRQRNPRLETVRRDLNALAQHLGKALTDLPWFPNQAVGIVLEGITGIGKSHIADRVLSLLPQVIVHEPKGDWGMHRLKQLIWLKVPMPADHSRKGLLINCIKEIDRALGTNYEAQHVKTTVRVEFLIVTVMYILAQHRCGLLVIEESQAENLGSRVFSRDFLNYFLRILNWGIPVMLIGNPLAFEQLRLHAQDVDRFSEGGWFTMLPAFGPDAPIWRDIWMPRLWGPSLMDKPDAAFEALPSYPAITSWDQLIWRFTGGLPRLVCRLRIETLDDALSNDIEVITTSVVASVFEKSPAFTASRERIKALATHDFENLWRYKDLPVSQLRMYWTPKAEQKTPDIATEQTTPRTPSPPPAASPSRQSKRAGEASPRSKLCRDISEATEVNASKRKAR</sequence>
<dbReference type="Pfam" id="PF13401">
    <property type="entry name" value="AAA_22"/>
    <property type="match status" value="1"/>
</dbReference>
<comment type="caution">
    <text evidence="3">The sequence shown here is derived from an EMBL/GenBank/DDBJ whole genome shotgun (WGS) entry which is preliminary data.</text>
</comment>
<reference evidence="3 4" key="1">
    <citation type="submission" date="2024-05" db="EMBL/GenBank/DDBJ databases">
        <title>Roseateles sp. 2.12 16S ribosomal RNA gene Genome sequencing and assembly.</title>
        <authorList>
            <person name="Woo H."/>
        </authorList>
    </citation>
    <scope>NUCLEOTIDE SEQUENCE [LARGE SCALE GENOMIC DNA]</scope>
    <source>
        <strain evidence="3 4">2.12</strain>
    </source>
</reference>